<dbReference type="Pfam" id="PF02453">
    <property type="entry name" value="Reticulon"/>
    <property type="match status" value="1"/>
</dbReference>
<evidence type="ECO:0000256" key="6">
    <source>
        <dbReference type="RuleBase" id="RU363132"/>
    </source>
</evidence>
<feature type="transmembrane region" description="Helical" evidence="6">
    <location>
        <begin position="129"/>
        <end position="148"/>
    </location>
</feature>
<evidence type="ECO:0000256" key="2">
    <source>
        <dbReference type="ARBA" id="ARBA00022692"/>
    </source>
</evidence>
<evidence type="ECO:0000313" key="9">
    <source>
        <dbReference type="EMBL" id="KAE9448474.1"/>
    </source>
</evidence>
<dbReference type="OrthoDB" id="1746526at2759"/>
<dbReference type="InterPro" id="IPR009548">
    <property type="entry name" value="Prkrip1"/>
</dbReference>
<dbReference type="PANTHER" id="PTHR10994:SF154">
    <property type="entry name" value="RETICULON-LIKE PROTEIN B11"/>
    <property type="match status" value="1"/>
</dbReference>
<evidence type="ECO:0000256" key="1">
    <source>
        <dbReference type="ARBA" id="ARBA00004477"/>
    </source>
</evidence>
<protein>
    <recommendedName>
        <fullName evidence="6">Reticulon-like protein</fullName>
    </recommendedName>
</protein>
<evidence type="ECO:0000256" key="7">
    <source>
        <dbReference type="SAM" id="MobiDB-lite"/>
    </source>
</evidence>
<name>A0A6A4KWL6_9ERIC</name>
<feature type="compositionally biased region" description="Basic and acidic residues" evidence="7">
    <location>
        <begin position="10"/>
        <end position="29"/>
    </location>
</feature>
<gene>
    <name evidence="9" type="ORF">C3L33_19633</name>
</gene>
<dbReference type="PANTHER" id="PTHR10994">
    <property type="entry name" value="RETICULON"/>
    <property type="match status" value="1"/>
</dbReference>
<proteinExistence type="predicted"/>
<dbReference type="GO" id="GO:0009617">
    <property type="term" value="P:response to bacterium"/>
    <property type="evidence" value="ECO:0007669"/>
    <property type="project" value="InterPro"/>
</dbReference>
<evidence type="ECO:0000313" key="10">
    <source>
        <dbReference type="Proteomes" id="UP000428333"/>
    </source>
</evidence>
<sequence>MDADHKRRKELAEFNMRKEERMRAAEERTAKKRLKRQKKKQKKKEKKSNLNTIEEDNKKNESADDDGDSDHAGKGIYQNFDVIWNVIGFEVLHISGAVANVLLWRRWCGAVILLGSSTAQWFLFEWAGYNLLSFTANVLLLLVAILFFWAKSASLLNRWVYVLLYFVALQTNLIQAWLFALIFSVGVLLSLSVPVLYEKYQAQVDEKLIVAHNIIQTKYKKLDDNILRKLPINKEKKTQ</sequence>
<feature type="domain" description="Reticulon" evidence="8">
    <location>
        <begin position="98"/>
        <end position="158"/>
    </location>
</feature>
<dbReference type="InterPro" id="IPR003388">
    <property type="entry name" value="Reticulon"/>
</dbReference>
<dbReference type="PROSITE" id="PS50845">
    <property type="entry name" value="RETICULON"/>
    <property type="match status" value="2"/>
</dbReference>
<feature type="region of interest" description="Disordered" evidence="7">
    <location>
        <begin position="1"/>
        <end position="70"/>
    </location>
</feature>
<feature type="transmembrane region" description="Helical" evidence="6">
    <location>
        <begin position="155"/>
        <end position="171"/>
    </location>
</feature>
<dbReference type="InterPro" id="IPR045064">
    <property type="entry name" value="Reticulon-like"/>
</dbReference>
<keyword evidence="5 6" id="KW-0472">Membrane</keyword>
<dbReference type="Proteomes" id="UP000428333">
    <property type="component" value="Linkage Group LG12"/>
</dbReference>
<dbReference type="Pfam" id="PF06658">
    <property type="entry name" value="DUF1168"/>
    <property type="match status" value="1"/>
</dbReference>
<organism evidence="9 10">
    <name type="scientific">Rhododendron williamsianum</name>
    <dbReference type="NCBI Taxonomy" id="262921"/>
    <lineage>
        <taxon>Eukaryota</taxon>
        <taxon>Viridiplantae</taxon>
        <taxon>Streptophyta</taxon>
        <taxon>Embryophyta</taxon>
        <taxon>Tracheophyta</taxon>
        <taxon>Spermatophyta</taxon>
        <taxon>Magnoliopsida</taxon>
        <taxon>eudicotyledons</taxon>
        <taxon>Gunneridae</taxon>
        <taxon>Pentapetalae</taxon>
        <taxon>asterids</taxon>
        <taxon>Ericales</taxon>
        <taxon>Ericaceae</taxon>
        <taxon>Ericoideae</taxon>
        <taxon>Rhodoreae</taxon>
        <taxon>Rhododendron</taxon>
    </lineage>
</organism>
<reference evidence="9 10" key="1">
    <citation type="journal article" date="2019" name="Genome Biol. Evol.">
        <title>The Rhododendron genome and chromosomal organization provide insight into shared whole-genome duplications across the heath family (Ericaceae).</title>
        <authorList>
            <person name="Soza V.L."/>
            <person name="Lindsley D."/>
            <person name="Waalkes A."/>
            <person name="Ramage E."/>
            <person name="Patwardhan R.P."/>
            <person name="Burton J.N."/>
            <person name="Adey A."/>
            <person name="Kumar A."/>
            <person name="Qiu R."/>
            <person name="Shendure J."/>
            <person name="Hall B."/>
        </authorList>
    </citation>
    <scope>NUCLEOTIDE SEQUENCE [LARGE SCALE GENOMIC DNA]</scope>
    <source>
        <strain evidence="9">RSF 1966-606</strain>
    </source>
</reference>
<keyword evidence="10" id="KW-1185">Reference proteome</keyword>
<dbReference type="AlphaFoldDB" id="A0A6A4KWL6"/>
<feature type="transmembrane region" description="Helical" evidence="6">
    <location>
        <begin position="177"/>
        <end position="197"/>
    </location>
</feature>
<keyword evidence="3 6" id="KW-0256">Endoplasmic reticulum</keyword>
<dbReference type="GO" id="GO:0005789">
    <property type="term" value="C:endoplasmic reticulum membrane"/>
    <property type="evidence" value="ECO:0007669"/>
    <property type="project" value="UniProtKB-SubCell"/>
</dbReference>
<feature type="compositionally biased region" description="Basic residues" evidence="7">
    <location>
        <begin position="30"/>
        <end position="46"/>
    </location>
</feature>
<evidence type="ECO:0000259" key="8">
    <source>
        <dbReference type="PROSITE" id="PS50845"/>
    </source>
</evidence>
<evidence type="ECO:0000256" key="3">
    <source>
        <dbReference type="ARBA" id="ARBA00022824"/>
    </source>
</evidence>
<comment type="subcellular location">
    <subcellularLocation>
        <location evidence="1 6">Endoplasmic reticulum membrane</location>
        <topology evidence="1 6">Multi-pass membrane protein</topology>
    </subcellularLocation>
</comment>
<dbReference type="EMBL" id="QEFC01003417">
    <property type="protein sequence ID" value="KAE9448474.1"/>
    <property type="molecule type" value="Genomic_DNA"/>
</dbReference>
<comment type="caution">
    <text evidence="9">The sequence shown here is derived from an EMBL/GenBank/DDBJ whole genome shotgun (WGS) entry which is preliminary data.</text>
</comment>
<keyword evidence="2 6" id="KW-0812">Transmembrane</keyword>
<keyword evidence="4 6" id="KW-1133">Transmembrane helix</keyword>
<feature type="domain" description="Reticulon" evidence="8">
    <location>
        <begin position="185"/>
        <end position="239"/>
    </location>
</feature>
<evidence type="ECO:0000256" key="4">
    <source>
        <dbReference type="ARBA" id="ARBA00022989"/>
    </source>
</evidence>
<feature type="non-terminal residue" evidence="9">
    <location>
        <position position="1"/>
    </location>
</feature>
<evidence type="ECO:0000256" key="5">
    <source>
        <dbReference type="ARBA" id="ARBA00023136"/>
    </source>
</evidence>
<dbReference type="GO" id="GO:0003725">
    <property type="term" value="F:double-stranded RNA binding"/>
    <property type="evidence" value="ECO:0007669"/>
    <property type="project" value="InterPro"/>
</dbReference>
<accession>A0A6A4KWL6</accession>